<organism evidence="2 3">
    <name type="scientific">Polarella glacialis</name>
    <name type="common">Dinoflagellate</name>
    <dbReference type="NCBI Taxonomy" id="89957"/>
    <lineage>
        <taxon>Eukaryota</taxon>
        <taxon>Sar</taxon>
        <taxon>Alveolata</taxon>
        <taxon>Dinophyceae</taxon>
        <taxon>Suessiales</taxon>
        <taxon>Suessiaceae</taxon>
        <taxon>Polarella</taxon>
    </lineage>
</organism>
<feature type="region of interest" description="Disordered" evidence="1">
    <location>
        <begin position="223"/>
        <end position="256"/>
    </location>
</feature>
<comment type="caution">
    <text evidence="2">The sequence shown here is derived from an EMBL/GenBank/DDBJ whole genome shotgun (WGS) entry which is preliminary data.</text>
</comment>
<dbReference type="Proteomes" id="UP000654075">
    <property type="component" value="Unassembled WGS sequence"/>
</dbReference>
<gene>
    <name evidence="2" type="ORF">PGLA1383_LOCUS38379</name>
</gene>
<keyword evidence="3" id="KW-1185">Reference proteome</keyword>
<dbReference type="AlphaFoldDB" id="A0A813G3F0"/>
<reference evidence="2" key="1">
    <citation type="submission" date="2021-02" db="EMBL/GenBank/DDBJ databases">
        <authorList>
            <person name="Dougan E. K."/>
            <person name="Rhodes N."/>
            <person name="Thang M."/>
            <person name="Chan C."/>
        </authorList>
    </citation>
    <scope>NUCLEOTIDE SEQUENCE</scope>
</reference>
<evidence type="ECO:0000256" key="1">
    <source>
        <dbReference type="SAM" id="MobiDB-lite"/>
    </source>
</evidence>
<protein>
    <submittedName>
        <fullName evidence="2">Uncharacterized protein</fullName>
    </submittedName>
</protein>
<dbReference type="EMBL" id="CAJNNV010027594">
    <property type="protein sequence ID" value="CAE8620849.1"/>
    <property type="molecule type" value="Genomic_DNA"/>
</dbReference>
<proteinExistence type="predicted"/>
<name>A0A813G3F0_POLGL</name>
<accession>A0A813G3F0</accession>
<dbReference type="OrthoDB" id="10484337at2759"/>
<sequence length="304" mass="33539">MEFCSDTVDWNNGDICCDFEHFASGKYCRNADLFMGHGYTCASYGEFGTCANGSFKEEWKTFSGWEYNFPEDNCCYCGKQVGSPQPRPLPQPTWHQDGCRDTAGWTDGRNCCLGGRPDLCIPGSGYTCAYYDMKGWCAGGGFVGSNNAVSSSNSPRDNCCVCGKQESSSLAVEILLVLAVVVSSWASIRCRTRRAAKWNHREPVPASIQKKLAQLRQSIATVERESSSAQGEEQQQQQQQQQPQEPQNITRQSSLRKRLDAELAHAALACAGGPENWGRSPEQGREGLTFAVAFSWFKQPTGFP</sequence>
<evidence type="ECO:0000313" key="3">
    <source>
        <dbReference type="Proteomes" id="UP000654075"/>
    </source>
</evidence>
<evidence type="ECO:0000313" key="2">
    <source>
        <dbReference type="EMBL" id="CAE8620849.1"/>
    </source>
</evidence>
<feature type="compositionally biased region" description="Low complexity" evidence="1">
    <location>
        <begin position="232"/>
        <end position="247"/>
    </location>
</feature>